<dbReference type="Gene3D" id="1.10.260.40">
    <property type="entry name" value="lambda repressor-like DNA-binding domains"/>
    <property type="match status" value="1"/>
</dbReference>
<evidence type="ECO:0000256" key="1">
    <source>
        <dbReference type="ARBA" id="ARBA00023125"/>
    </source>
</evidence>
<dbReference type="PROSITE" id="PS50943">
    <property type="entry name" value="HTH_CROC1"/>
    <property type="match status" value="1"/>
</dbReference>
<evidence type="ECO:0000313" key="3">
    <source>
        <dbReference type="EMBL" id="CDK35081.1"/>
    </source>
</evidence>
<dbReference type="GO" id="GO:0003677">
    <property type="term" value="F:DNA binding"/>
    <property type="evidence" value="ECO:0007669"/>
    <property type="project" value="UniProtKB-KW"/>
</dbReference>
<dbReference type="SUPFAM" id="SSF47413">
    <property type="entry name" value="lambda repressor-like DNA-binding domains"/>
    <property type="match status" value="1"/>
</dbReference>
<feature type="domain" description="HTH cro/C1-type" evidence="2">
    <location>
        <begin position="7"/>
        <end position="61"/>
    </location>
</feature>
<dbReference type="InterPro" id="IPR010982">
    <property type="entry name" value="Lambda_DNA-bd_dom_sf"/>
</dbReference>
<proteinExistence type="predicted"/>
<dbReference type="EMBL" id="CBVR010000010">
    <property type="protein sequence ID" value="CDK35081.1"/>
    <property type="molecule type" value="Genomic_DNA"/>
</dbReference>
<gene>
    <name evidence="3" type="ORF">LSCP400_08871</name>
</gene>
<comment type="caution">
    <text evidence="3">The sequence shown here is derived from an EMBL/GenBank/DDBJ whole genome shotgun (WGS) entry which is preliminary data.</text>
</comment>
<dbReference type="PANTHER" id="PTHR46558:SF11">
    <property type="entry name" value="HTH-TYPE TRANSCRIPTIONAL REGULATOR XRE"/>
    <property type="match status" value="1"/>
</dbReference>
<dbReference type="Pfam" id="PF01381">
    <property type="entry name" value="HTH_3"/>
    <property type="match status" value="1"/>
</dbReference>
<dbReference type="PANTHER" id="PTHR46558">
    <property type="entry name" value="TRACRIPTIONAL REGULATORY PROTEIN-RELATED-RELATED"/>
    <property type="match status" value="1"/>
</dbReference>
<accession>V6DK13</accession>
<protein>
    <submittedName>
        <fullName evidence="3">Transcriptional regulator, XRE family</fullName>
    </submittedName>
</protein>
<dbReference type="InterPro" id="IPR001387">
    <property type="entry name" value="Cro/C1-type_HTH"/>
</dbReference>
<organism evidence="3">
    <name type="scientific">Ligilactobacillus salivarius cp400</name>
    <dbReference type="NCBI Taxonomy" id="1273133"/>
    <lineage>
        <taxon>Bacteria</taxon>
        <taxon>Bacillati</taxon>
        <taxon>Bacillota</taxon>
        <taxon>Bacilli</taxon>
        <taxon>Lactobacillales</taxon>
        <taxon>Lactobacillaceae</taxon>
        <taxon>Ligilactobacillus</taxon>
    </lineage>
</organism>
<dbReference type="SMART" id="SM00530">
    <property type="entry name" value="HTH_XRE"/>
    <property type="match status" value="1"/>
</dbReference>
<reference evidence="3" key="1">
    <citation type="submission" date="2013-10" db="EMBL/GenBank/DDBJ databases">
        <authorList>
            <person name="Crossman L."/>
        </authorList>
    </citation>
    <scope>NUCLEOTIDE SEQUENCE</scope>
</reference>
<reference evidence="3" key="2">
    <citation type="journal article" date="2014" name="Genome Announc.">
        <title>Draft Genome Sequence of a Novel Lactobacillus salivarius Strain Isolated from Piglet.</title>
        <authorList>
            <person name="Mackenzie D.A."/>
            <person name="McLay K."/>
            <person name="Roos S."/>
            <person name="Walter J."/>
            <person name="Swarbreck D."/>
            <person name="Drou N."/>
            <person name="Crossman L.C."/>
            <person name="Juge N."/>
        </authorList>
    </citation>
    <scope>NUCLEOTIDE SEQUENCE [LARGE SCALE GENOMIC DNA]</scope>
    <source>
        <strain>cp400</strain>
    </source>
</reference>
<dbReference type="AlphaFoldDB" id="V6DK13"/>
<evidence type="ECO:0000259" key="2">
    <source>
        <dbReference type="PROSITE" id="PS50943"/>
    </source>
</evidence>
<dbReference type="CDD" id="cd00093">
    <property type="entry name" value="HTH_XRE"/>
    <property type="match status" value="1"/>
</dbReference>
<keyword evidence="1" id="KW-0238">DNA-binding</keyword>
<sequence length="108" mass="12547">MDLGNKIAFLRERKGLSQSQLADKLHISQGSLGMYETNKRKPNVEMLNTIADFFDVSVDYLLDRESKTVKTADIEDDSVIFTYEGRQIPKEDLEFMRRLMRGTRNDLK</sequence>
<name>V6DK13_9LACO</name>